<organism evidence="2 3">
    <name type="scientific">Allacma fusca</name>
    <dbReference type="NCBI Taxonomy" id="39272"/>
    <lineage>
        <taxon>Eukaryota</taxon>
        <taxon>Metazoa</taxon>
        <taxon>Ecdysozoa</taxon>
        <taxon>Arthropoda</taxon>
        <taxon>Hexapoda</taxon>
        <taxon>Collembola</taxon>
        <taxon>Symphypleona</taxon>
        <taxon>Sminthuridae</taxon>
        <taxon>Allacma</taxon>
    </lineage>
</organism>
<evidence type="ECO:0000256" key="1">
    <source>
        <dbReference type="SAM" id="Phobius"/>
    </source>
</evidence>
<feature type="transmembrane region" description="Helical" evidence="1">
    <location>
        <begin position="6"/>
        <end position="24"/>
    </location>
</feature>
<keyword evidence="3" id="KW-1185">Reference proteome</keyword>
<protein>
    <submittedName>
        <fullName evidence="2">Uncharacterized protein</fullName>
    </submittedName>
</protein>
<comment type="caution">
    <text evidence="2">The sequence shown here is derived from an EMBL/GenBank/DDBJ whole genome shotgun (WGS) entry which is preliminary data.</text>
</comment>
<evidence type="ECO:0000313" key="2">
    <source>
        <dbReference type="EMBL" id="CAG7720446.1"/>
    </source>
</evidence>
<sequence length="123" mass="14183">MRMSTQILVGFLITPIIFQWLTFVNRKQISAMLNGILTYFEGFERKHVQDRFAKQSLLTDIPGLFLISLVSSTYNCCFMSLIVGVIIPEYDLFLSSMFQKKTALVISFSRATHAYFVECMCTR</sequence>
<name>A0A8J2JIJ9_9HEXA</name>
<keyword evidence="1" id="KW-0812">Transmembrane</keyword>
<evidence type="ECO:0000313" key="3">
    <source>
        <dbReference type="Proteomes" id="UP000708208"/>
    </source>
</evidence>
<dbReference type="EMBL" id="CAJVCH010070700">
    <property type="protein sequence ID" value="CAG7720446.1"/>
    <property type="molecule type" value="Genomic_DNA"/>
</dbReference>
<reference evidence="2" key="1">
    <citation type="submission" date="2021-06" db="EMBL/GenBank/DDBJ databases">
        <authorList>
            <person name="Hodson N. C."/>
            <person name="Mongue J. A."/>
            <person name="Jaron S. K."/>
        </authorList>
    </citation>
    <scope>NUCLEOTIDE SEQUENCE</scope>
</reference>
<dbReference type="Proteomes" id="UP000708208">
    <property type="component" value="Unassembled WGS sequence"/>
</dbReference>
<keyword evidence="1" id="KW-1133">Transmembrane helix</keyword>
<feature type="non-terminal residue" evidence="2">
    <location>
        <position position="1"/>
    </location>
</feature>
<accession>A0A8J2JIJ9</accession>
<feature type="transmembrane region" description="Helical" evidence="1">
    <location>
        <begin position="64"/>
        <end position="87"/>
    </location>
</feature>
<proteinExistence type="predicted"/>
<gene>
    <name evidence="2" type="ORF">AFUS01_LOCUS9722</name>
</gene>
<dbReference type="AlphaFoldDB" id="A0A8J2JIJ9"/>
<keyword evidence="1" id="KW-0472">Membrane</keyword>